<feature type="binding site" evidence="6">
    <location>
        <position position="482"/>
    </location>
    <ligand>
        <name>Zn(2+)</name>
        <dbReference type="ChEBI" id="CHEBI:29105"/>
    </ligand>
</feature>
<feature type="compositionally biased region" description="Low complexity" evidence="7">
    <location>
        <begin position="177"/>
        <end position="196"/>
    </location>
</feature>
<evidence type="ECO:0000256" key="1">
    <source>
        <dbReference type="ARBA" id="ARBA00004141"/>
    </source>
</evidence>
<proteinExistence type="inferred from homology"/>
<feature type="region of interest" description="Disordered" evidence="7">
    <location>
        <begin position="285"/>
        <end position="368"/>
    </location>
</feature>
<dbReference type="STRING" id="7370.A0A1I8MPX9"/>
<dbReference type="eggNOG" id="KOG0748">
    <property type="taxonomic scope" value="Eukaryota"/>
</dbReference>
<evidence type="ECO:0000256" key="3">
    <source>
        <dbReference type="ARBA" id="ARBA00022692"/>
    </source>
</evidence>
<evidence type="ECO:0008006" key="10">
    <source>
        <dbReference type="Google" id="ProtNLM"/>
    </source>
</evidence>
<evidence type="ECO:0000256" key="7">
    <source>
        <dbReference type="SAM" id="MobiDB-lite"/>
    </source>
</evidence>
<feature type="compositionally biased region" description="Low complexity" evidence="7">
    <location>
        <begin position="342"/>
        <end position="368"/>
    </location>
</feature>
<gene>
    <name evidence="9" type="primary">101900656</name>
</gene>
<feature type="transmembrane region" description="Helical" evidence="8">
    <location>
        <begin position="462"/>
        <end position="484"/>
    </location>
</feature>
<accession>A0A1I8MPX9</accession>
<feature type="binding site" evidence="6">
    <location>
        <position position="623"/>
    </location>
    <ligand>
        <name>Zn(2+)</name>
        <dbReference type="ChEBI" id="CHEBI:29105"/>
    </ligand>
</feature>
<feature type="transmembrane region" description="Helical" evidence="8">
    <location>
        <begin position="625"/>
        <end position="642"/>
    </location>
</feature>
<keyword evidence="3 8" id="KW-0812">Transmembrane</keyword>
<dbReference type="OrthoDB" id="535992at2759"/>
<dbReference type="GO" id="GO:0038023">
    <property type="term" value="F:signaling receptor activity"/>
    <property type="evidence" value="ECO:0007669"/>
    <property type="project" value="TreeGrafter"/>
</dbReference>
<keyword evidence="6" id="KW-0479">Metal-binding</keyword>
<comment type="similarity">
    <text evidence="2">Belongs to the ADIPOR family.</text>
</comment>
<dbReference type="GO" id="GO:0046872">
    <property type="term" value="F:metal ion binding"/>
    <property type="evidence" value="ECO:0007669"/>
    <property type="project" value="UniProtKB-KW"/>
</dbReference>
<keyword evidence="4 8" id="KW-1133">Transmembrane helix</keyword>
<feature type="region of interest" description="Disordered" evidence="7">
    <location>
        <begin position="127"/>
        <end position="223"/>
    </location>
</feature>
<feature type="compositionally biased region" description="Low complexity" evidence="7">
    <location>
        <begin position="285"/>
        <end position="335"/>
    </location>
</feature>
<feature type="transmembrane region" description="Helical" evidence="8">
    <location>
        <begin position="504"/>
        <end position="524"/>
    </location>
</feature>
<organism evidence="9">
    <name type="scientific">Musca domestica</name>
    <name type="common">House fly</name>
    <dbReference type="NCBI Taxonomy" id="7370"/>
    <lineage>
        <taxon>Eukaryota</taxon>
        <taxon>Metazoa</taxon>
        <taxon>Ecdysozoa</taxon>
        <taxon>Arthropoda</taxon>
        <taxon>Hexapoda</taxon>
        <taxon>Insecta</taxon>
        <taxon>Pterygota</taxon>
        <taxon>Neoptera</taxon>
        <taxon>Endopterygota</taxon>
        <taxon>Diptera</taxon>
        <taxon>Brachycera</taxon>
        <taxon>Muscomorpha</taxon>
        <taxon>Muscoidea</taxon>
        <taxon>Muscidae</taxon>
        <taxon>Musca</taxon>
    </lineage>
</organism>
<dbReference type="VEuPathDB" id="VectorBase:MDOMA2_008969"/>
<keyword evidence="5 8" id="KW-0472">Membrane</keyword>
<evidence type="ECO:0000256" key="8">
    <source>
        <dbReference type="SAM" id="Phobius"/>
    </source>
</evidence>
<protein>
    <recommendedName>
        <fullName evidence="10">Progestin and adipoQ receptor family member 4</fullName>
    </recommendedName>
</protein>
<dbReference type="AlphaFoldDB" id="A0A1I8MPX9"/>
<name>A0A1I8MPX9_MUSDO</name>
<sequence length="674" mass="72374">MQTAVDCNGSSSISNSTTTTITTTIETETANGGETMTQHMLVQATANGNKCHASTSITPTTATTNNITTDHHAHEVPMAVLRHRITTANSNAHTSHDQVSKVPRNGLTHLIDANDYLGTDCKSLTMMNRSVSPQPSPSKTDKISSKESSLGEKFQMNTSSAMQLQPPPPSPPPSPSPGSSSSSSKTTSNSTSTTSSVIATPILRRNGNVVLKEPPQMDDNNSAPIAQAPAAAAASVNTKRMEAEGGTTFREPQPQLQVQPQQLIKNQMLPLENISFALDCKREMSSGPSLAATPTTTTKTMSSSTTSSSINSNASSSSAAAESGSGSTTTTSSSITPPPSATTPALLSPSSSTASTTPSSSSSSPASGASSIASSTASSMKGFSNVADFDAELLQWQDMPQYLQFNPYVLKGYRPLQTFKGCLLSLFYWHNETINILTHAIPIVYILAIVPGLMPWESGYRFLSFCHVFGSVAPWCGSFVYHLFMNIERGENVYYTLLKLDMVGIWVSQSFGALPFVTATTFCFSPKWKSLIIVSYCLLSLWGLYKALTASSPWQRRLCFALPFSMRSILIFFRTLGLVGGNPVAMSHVYLQDAVSIIGGAIGAMRIPEKWLPGLVDFYLNSHNIMHVLVVIAVYSMHMATIKDFEWMSNTNCEAFTNASSKVLESTLNTNIEL</sequence>
<dbReference type="Pfam" id="PF03006">
    <property type="entry name" value="HlyIII"/>
    <property type="match status" value="1"/>
</dbReference>
<dbReference type="InterPro" id="IPR004254">
    <property type="entry name" value="AdipoR/HlyIII-related"/>
</dbReference>
<keyword evidence="6" id="KW-0862">Zinc</keyword>
<reference evidence="9" key="1">
    <citation type="submission" date="2020-05" db="UniProtKB">
        <authorList>
            <consortium name="EnsemblMetazoa"/>
        </authorList>
    </citation>
    <scope>IDENTIFICATION</scope>
    <source>
        <strain evidence="9">Aabys</strain>
    </source>
</reference>
<dbReference type="GO" id="GO:0016020">
    <property type="term" value="C:membrane"/>
    <property type="evidence" value="ECO:0007669"/>
    <property type="project" value="UniProtKB-SubCell"/>
</dbReference>
<evidence type="ECO:0000256" key="6">
    <source>
        <dbReference type="PIRSR" id="PIRSR604254-1"/>
    </source>
</evidence>
<feature type="binding site" evidence="6">
    <location>
        <position position="627"/>
    </location>
    <ligand>
        <name>Zn(2+)</name>
        <dbReference type="ChEBI" id="CHEBI:29105"/>
    </ligand>
</feature>
<feature type="compositionally biased region" description="Pro residues" evidence="7">
    <location>
        <begin position="165"/>
        <end position="176"/>
    </location>
</feature>
<dbReference type="VEuPathDB" id="VectorBase:MDOA007234"/>
<evidence type="ECO:0000256" key="4">
    <source>
        <dbReference type="ARBA" id="ARBA00022989"/>
    </source>
</evidence>
<dbReference type="PANTHER" id="PTHR20855:SF138">
    <property type="entry name" value="PROGESTIN AND ADIPOQ RECEPTOR FAMILY MEMBER 4"/>
    <property type="match status" value="1"/>
</dbReference>
<dbReference type="PANTHER" id="PTHR20855">
    <property type="entry name" value="ADIPOR/PROGESTIN RECEPTOR-RELATED"/>
    <property type="match status" value="1"/>
</dbReference>
<evidence type="ECO:0000256" key="2">
    <source>
        <dbReference type="ARBA" id="ARBA00007018"/>
    </source>
</evidence>
<evidence type="ECO:0000256" key="5">
    <source>
        <dbReference type="ARBA" id="ARBA00023136"/>
    </source>
</evidence>
<dbReference type="EnsemblMetazoa" id="MDOA007234-RA">
    <property type="protein sequence ID" value="MDOA007234-PA"/>
    <property type="gene ID" value="MDOA007234"/>
</dbReference>
<feature type="transmembrane region" description="Helical" evidence="8">
    <location>
        <begin position="436"/>
        <end position="455"/>
    </location>
</feature>
<evidence type="ECO:0000313" key="9">
    <source>
        <dbReference type="EnsemblMetazoa" id="MDOA007234-PA"/>
    </source>
</evidence>
<feature type="transmembrane region" description="Helical" evidence="8">
    <location>
        <begin position="531"/>
        <end position="548"/>
    </location>
</feature>
<comment type="subcellular location">
    <subcellularLocation>
        <location evidence="1">Membrane</location>
        <topology evidence="1">Multi-pass membrane protein</topology>
    </subcellularLocation>
</comment>